<evidence type="ECO:0000256" key="8">
    <source>
        <dbReference type="ARBA" id="ARBA00023274"/>
    </source>
</evidence>
<evidence type="ECO:0000256" key="6">
    <source>
        <dbReference type="ARBA" id="ARBA00022980"/>
    </source>
</evidence>
<dbReference type="GO" id="GO:0005840">
    <property type="term" value="C:ribosome"/>
    <property type="evidence" value="ECO:0007669"/>
    <property type="project" value="UniProtKB-KW"/>
</dbReference>
<keyword evidence="8" id="KW-0687">Ribonucleoprotein</keyword>
<evidence type="ECO:0000256" key="5">
    <source>
        <dbReference type="ARBA" id="ARBA00022946"/>
    </source>
</evidence>
<keyword evidence="5" id="KW-0809">Transit peptide</keyword>
<keyword evidence="9" id="KW-0012">Acyltransferase</keyword>
<gene>
    <name evidence="10" type="primary">WBGene00275540</name>
</gene>
<evidence type="ECO:0000256" key="1">
    <source>
        <dbReference type="ARBA" id="ARBA00004173"/>
    </source>
</evidence>
<dbReference type="Proteomes" id="UP000005239">
    <property type="component" value="Unassembled WGS sequence"/>
</dbReference>
<comment type="subcellular location">
    <subcellularLocation>
        <location evidence="1">Mitochondrion</location>
    </subcellularLocation>
</comment>
<reference evidence="10" key="2">
    <citation type="submission" date="2022-06" db="UniProtKB">
        <authorList>
            <consortium name="EnsemblMetazoa"/>
        </authorList>
    </citation>
    <scope>IDENTIFICATION</scope>
    <source>
        <strain evidence="10">PS312</strain>
    </source>
</reference>
<evidence type="ECO:0000256" key="3">
    <source>
        <dbReference type="ARBA" id="ARBA00010761"/>
    </source>
</evidence>
<accession>A0A8R1URR4</accession>
<evidence type="ECO:0000313" key="11">
    <source>
        <dbReference type="Proteomes" id="UP000005239"/>
    </source>
</evidence>
<dbReference type="Pfam" id="PF14955">
    <property type="entry name" value="MRP-S24"/>
    <property type="match status" value="1"/>
</dbReference>
<dbReference type="EnsemblMetazoa" id="PPA37171.1">
    <property type="protein sequence ID" value="PPA37171.1"/>
    <property type="gene ID" value="WBGene00275540"/>
</dbReference>
<reference evidence="11" key="1">
    <citation type="journal article" date="2008" name="Nat. Genet.">
        <title>The Pristionchus pacificus genome provides a unique perspective on nematode lifestyle and parasitism.</title>
        <authorList>
            <person name="Dieterich C."/>
            <person name="Clifton S.W."/>
            <person name="Schuster L.N."/>
            <person name="Chinwalla A."/>
            <person name="Delehaunty K."/>
            <person name="Dinkelacker I."/>
            <person name="Fulton L."/>
            <person name="Fulton R."/>
            <person name="Godfrey J."/>
            <person name="Minx P."/>
            <person name="Mitreva M."/>
            <person name="Roeseler W."/>
            <person name="Tian H."/>
            <person name="Witte H."/>
            <person name="Yang S.P."/>
            <person name="Wilson R.K."/>
            <person name="Sommer R.J."/>
        </authorList>
    </citation>
    <scope>NUCLEOTIDE SEQUENCE [LARGE SCALE GENOMIC DNA]</scope>
    <source>
        <strain evidence="11">PS312</strain>
    </source>
</reference>
<sequence length="259" mass="29667">MIYDWNMAKTGGKPITAELDPERNYIIGSHPHGVLPIGACATFLTESTGFSKQFTGLTAKFVHYFFLLSMVEFGFVIGGAESSRTSLKWNLRNPGKVRPTCNSTLSLRNELFDQAAENDEQGVMRMQLSFIHDSKQLLTYEMAQKPHHIGVRKSWPTWHSQNLEGWLDKAASTLCSVLSFRQSQPLVVAQDEIVRRFISGFFAQNLVVFSNEYSNRLDTRRIYWMFGFAREFLSQLLKQPVKLKLAFVENEKDCAYNFI</sequence>
<dbReference type="InterPro" id="IPR026146">
    <property type="entry name" value="Ribosomal_uS3m"/>
</dbReference>
<dbReference type="PANTHER" id="PTHR21244:SF1">
    <property type="entry name" value="SMALL RIBOSOMAL SUBUNIT PROTEIN US3M"/>
    <property type="match status" value="1"/>
</dbReference>
<proteinExistence type="inferred from homology"/>
<comment type="similarity">
    <text evidence="2">Belongs to the diacylglycerol acyltransferase family.</text>
</comment>
<dbReference type="AlphaFoldDB" id="A0A2A6BTV2"/>
<dbReference type="GO" id="GO:0008374">
    <property type="term" value="F:O-acyltransferase activity"/>
    <property type="evidence" value="ECO:0007669"/>
    <property type="project" value="InterPro"/>
</dbReference>
<comment type="similarity">
    <text evidence="3">Belongs to the universal ribosomal protein uS3 family.</text>
</comment>
<dbReference type="PANTHER" id="PTHR21244">
    <property type="entry name" value="MITOCHONDRIAL 28S RIBOSOMAL PROTEIN S24"/>
    <property type="match status" value="1"/>
</dbReference>
<keyword evidence="4" id="KW-0808">Transferase</keyword>
<keyword evidence="6" id="KW-0689">Ribosomal protein</keyword>
<evidence type="ECO:0000256" key="9">
    <source>
        <dbReference type="ARBA" id="ARBA00023315"/>
    </source>
</evidence>
<dbReference type="GO" id="GO:0005739">
    <property type="term" value="C:mitochondrion"/>
    <property type="evidence" value="ECO:0007669"/>
    <property type="project" value="UniProtKB-SubCell"/>
</dbReference>
<keyword evidence="7" id="KW-0496">Mitochondrion</keyword>
<name>A0A2A6BTV2_PRIPA</name>
<dbReference type="Pfam" id="PF03982">
    <property type="entry name" value="DAGAT"/>
    <property type="match status" value="1"/>
</dbReference>
<organism evidence="10 11">
    <name type="scientific">Pristionchus pacificus</name>
    <name type="common">Parasitic nematode worm</name>
    <dbReference type="NCBI Taxonomy" id="54126"/>
    <lineage>
        <taxon>Eukaryota</taxon>
        <taxon>Metazoa</taxon>
        <taxon>Ecdysozoa</taxon>
        <taxon>Nematoda</taxon>
        <taxon>Chromadorea</taxon>
        <taxon>Rhabditida</taxon>
        <taxon>Rhabditina</taxon>
        <taxon>Diplogasteromorpha</taxon>
        <taxon>Diplogasteroidea</taxon>
        <taxon>Neodiplogasteridae</taxon>
        <taxon>Pristionchus</taxon>
    </lineage>
</organism>
<evidence type="ECO:0000313" key="10">
    <source>
        <dbReference type="EnsemblMetazoa" id="PPA37171.1"/>
    </source>
</evidence>
<protein>
    <submittedName>
        <fullName evidence="10">Uncharacterized protein</fullName>
    </submittedName>
</protein>
<dbReference type="InterPro" id="IPR007130">
    <property type="entry name" value="DAGAT"/>
</dbReference>
<accession>A0A2A6BTV2</accession>
<dbReference type="OrthoDB" id="5950413at2759"/>
<evidence type="ECO:0000256" key="2">
    <source>
        <dbReference type="ARBA" id="ARBA00005420"/>
    </source>
</evidence>
<evidence type="ECO:0000256" key="7">
    <source>
        <dbReference type="ARBA" id="ARBA00023128"/>
    </source>
</evidence>
<evidence type="ECO:0000256" key="4">
    <source>
        <dbReference type="ARBA" id="ARBA00022679"/>
    </source>
</evidence>
<keyword evidence="11" id="KW-1185">Reference proteome</keyword>
<dbReference type="GO" id="GO:1990904">
    <property type="term" value="C:ribonucleoprotein complex"/>
    <property type="evidence" value="ECO:0007669"/>
    <property type="project" value="UniProtKB-KW"/>
</dbReference>